<accession>A0AAV2T107</accession>
<dbReference type="EMBL" id="CAXLJL010000057">
    <property type="protein sequence ID" value="CAL5130170.1"/>
    <property type="molecule type" value="Genomic_DNA"/>
</dbReference>
<dbReference type="AlphaFoldDB" id="A0AAV2T107"/>
<gene>
    <name evidence="2" type="ORF">CDAUBV1_LOCUS1609</name>
</gene>
<feature type="region of interest" description="Disordered" evidence="1">
    <location>
        <begin position="1"/>
        <end position="20"/>
    </location>
</feature>
<sequence>MGTCSSKSAAQKQDSVSVPHPVPYVPVVDASGEQWMIPISRTQITIPPNTTDNIAVEHKSFSGELKRGAPSLQNLRRNVEIGSDVNKETISESLRELHYDGNLESYVRSDSKSSLKQIRSFDAEYVQQLDSTDQKDGNEKALDFFAPESGVTFDRVKQGQTFVDSTTYVGKDEKGTTHLISRQLITHPFCPHHPAEGELHIEITHKTPVIAPSAPSSLETIKPVIKQQTSSVQPSPRLEIPITTGQQIMPVKREYSQIQEPVETVRYIGPRYIYMGTSKQHLRTIPYCTKWQSKIPVSLQQSQKSSSQIQSTKANRFSCGPLCSRGKVSELADQTLELPTEPSIEPSIEENIQAMEPLMTEIYAIPRSKCLSPQSRNYCGPERSLNSPELFLDSSPRISDKIEPTDRPVVEQPVLPVVTHLKKENTSSPSVTEDFMKSSIRHESTKEDIALDRERNRTYEIVPTVKLEKFISYPIGLAKLRASEALYVSEMTEPSPNETVEEWTPQESSEKVNVTTADAYSTKVIAPKEGSKSFGRVLFNRIRNRKQVSSNDQKETNTSAFEQDYPGALLRVDTNWTEISNEYPKSELVRNFQQWEQHMGVLDQTKTKYAHEFAKHISEMDENVIRTFPSALRPVDRAGMQPKSTTYRQSSYTDEVRQKSANEQQHHSRATPARRRYPGSNPQISVFIRTPGDSVRLSDFHSSNSSHAPIDESNILHKTPMKSTPAVRKSTKEWEKRHKVSPIFLPPICSPTTAVTRSPSEKESTETGALAQKSVALPQLKDNTSRTSYRKEINSVHNNRSPKYKSFPKPHKKDSYDILIVHSPKRKQT</sequence>
<protein>
    <submittedName>
        <fullName evidence="2">Uncharacterized protein</fullName>
    </submittedName>
</protein>
<feature type="compositionally biased region" description="Polar residues" evidence="1">
    <location>
        <begin position="1"/>
        <end position="15"/>
    </location>
</feature>
<comment type="caution">
    <text evidence="2">The sequence shown here is derived from an EMBL/GenBank/DDBJ whole genome shotgun (WGS) entry which is preliminary data.</text>
</comment>
<proteinExistence type="predicted"/>
<feature type="compositionally biased region" description="Basic residues" evidence="1">
    <location>
        <begin position="667"/>
        <end position="677"/>
    </location>
</feature>
<reference evidence="2" key="1">
    <citation type="submission" date="2024-06" db="EMBL/GenBank/DDBJ databases">
        <authorList>
            <person name="Liu X."/>
            <person name="Lenzi L."/>
            <person name="Haldenby T S."/>
            <person name="Uol C."/>
        </authorList>
    </citation>
    <scope>NUCLEOTIDE SEQUENCE</scope>
</reference>
<feature type="region of interest" description="Disordered" evidence="1">
    <location>
        <begin position="636"/>
        <end position="681"/>
    </location>
</feature>
<feature type="compositionally biased region" description="Polar residues" evidence="1">
    <location>
        <begin position="642"/>
        <end position="653"/>
    </location>
</feature>
<evidence type="ECO:0000256" key="1">
    <source>
        <dbReference type="SAM" id="MobiDB-lite"/>
    </source>
</evidence>
<dbReference type="Proteomes" id="UP001497525">
    <property type="component" value="Unassembled WGS sequence"/>
</dbReference>
<feature type="compositionally biased region" description="Basic residues" evidence="1">
    <location>
        <begin position="800"/>
        <end position="812"/>
    </location>
</feature>
<evidence type="ECO:0000313" key="3">
    <source>
        <dbReference type="Proteomes" id="UP001497525"/>
    </source>
</evidence>
<evidence type="ECO:0000313" key="2">
    <source>
        <dbReference type="EMBL" id="CAL5130170.1"/>
    </source>
</evidence>
<name>A0AAV2T107_CALDB</name>
<feature type="compositionally biased region" description="Basic and acidic residues" evidence="1">
    <location>
        <begin position="654"/>
        <end position="666"/>
    </location>
</feature>
<organism evidence="2 3">
    <name type="scientific">Calicophoron daubneyi</name>
    <name type="common">Rumen fluke</name>
    <name type="synonym">Paramphistomum daubneyi</name>
    <dbReference type="NCBI Taxonomy" id="300641"/>
    <lineage>
        <taxon>Eukaryota</taxon>
        <taxon>Metazoa</taxon>
        <taxon>Spiralia</taxon>
        <taxon>Lophotrochozoa</taxon>
        <taxon>Platyhelminthes</taxon>
        <taxon>Trematoda</taxon>
        <taxon>Digenea</taxon>
        <taxon>Plagiorchiida</taxon>
        <taxon>Pronocephalata</taxon>
        <taxon>Paramphistomoidea</taxon>
        <taxon>Paramphistomidae</taxon>
        <taxon>Calicophoron</taxon>
    </lineage>
</organism>
<feature type="region of interest" description="Disordered" evidence="1">
    <location>
        <begin position="751"/>
        <end position="829"/>
    </location>
</feature>